<sequence>MDAPALPSRHSVIKLRNITADNWGHIARLVVNKDQLGLVSSNLESLCEHQFHQPQSKVWAVYADNSPVGFIRLQRKQDENSSRPVYFLKTFMIDQACQGLGFGTKAMRALREELLGHHMQQTEIRVSTTQFATVRQDDSPVHFFTALGFESSSNASEQQLVWLSIS</sequence>
<dbReference type="SUPFAM" id="SSF55729">
    <property type="entry name" value="Acyl-CoA N-acyltransferases (Nat)"/>
    <property type="match status" value="1"/>
</dbReference>
<dbReference type="Gene3D" id="3.40.630.30">
    <property type="match status" value="1"/>
</dbReference>
<name>A0A9P6M701_MORAP</name>
<proteinExistence type="predicted"/>
<keyword evidence="3" id="KW-1185">Reference proteome</keyword>
<dbReference type="InterPro" id="IPR016181">
    <property type="entry name" value="Acyl_CoA_acyltransferase"/>
</dbReference>
<accession>A0A9P6M701</accession>
<dbReference type="OrthoDB" id="4216009at2759"/>
<comment type="caution">
    <text evidence="2">The sequence shown here is derived from an EMBL/GenBank/DDBJ whole genome shotgun (WGS) entry which is preliminary data.</text>
</comment>
<dbReference type="Proteomes" id="UP000738359">
    <property type="component" value="Unassembled WGS sequence"/>
</dbReference>
<dbReference type="PROSITE" id="PS51186">
    <property type="entry name" value="GNAT"/>
    <property type="match status" value="1"/>
</dbReference>
<dbReference type="InterPro" id="IPR000182">
    <property type="entry name" value="GNAT_dom"/>
</dbReference>
<gene>
    <name evidence="2" type="ORF">BGZ70_006277</name>
</gene>
<protein>
    <recommendedName>
        <fullName evidence="1">N-acetyltransferase domain-containing protein</fullName>
    </recommendedName>
</protein>
<dbReference type="EMBL" id="JAAAHY010000035">
    <property type="protein sequence ID" value="KAF9968157.1"/>
    <property type="molecule type" value="Genomic_DNA"/>
</dbReference>
<dbReference type="CDD" id="cd04301">
    <property type="entry name" value="NAT_SF"/>
    <property type="match status" value="1"/>
</dbReference>
<organism evidence="2 3">
    <name type="scientific">Mortierella alpina</name>
    <name type="common">Oleaginous fungus</name>
    <name type="synonym">Mortierella renispora</name>
    <dbReference type="NCBI Taxonomy" id="64518"/>
    <lineage>
        <taxon>Eukaryota</taxon>
        <taxon>Fungi</taxon>
        <taxon>Fungi incertae sedis</taxon>
        <taxon>Mucoromycota</taxon>
        <taxon>Mortierellomycotina</taxon>
        <taxon>Mortierellomycetes</taxon>
        <taxon>Mortierellales</taxon>
        <taxon>Mortierellaceae</taxon>
        <taxon>Mortierella</taxon>
    </lineage>
</organism>
<dbReference type="Pfam" id="PF00583">
    <property type="entry name" value="Acetyltransf_1"/>
    <property type="match status" value="1"/>
</dbReference>
<dbReference type="GO" id="GO:0016747">
    <property type="term" value="F:acyltransferase activity, transferring groups other than amino-acyl groups"/>
    <property type="evidence" value="ECO:0007669"/>
    <property type="project" value="InterPro"/>
</dbReference>
<evidence type="ECO:0000259" key="1">
    <source>
        <dbReference type="PROSITE" id="PS51186"/>
    </source>
</evidence>
<feature type="domain" description="N-acetyltransferase" evidence="1">
    <location>
        <begin position="13"/>
        <end position="166"/>
    </location>
</feature>
<dbReference type="AlphaFoldDB" id="A0A9P6M701"/>
<evidence type="ECO:0000313" key="2">
    <source>
        <dbReference type="EMBL" id="KAF9968157.1"/>
    </source>
</evidence>
<reference evidence="2" key="1">
    <citation type="journal article" date="2020" name="Fungal Divers.">
        <title>Resolving the Mortierellaceae phylogeny through synthesis of multi-gene phylogenetics and phylogenomics.</title>
        <authorList>
            <person name="Vandepol N."/>
            <person name="Liber J."/>
            <person name="Desiro A."/>
            <person name="Na H."/>
            <person name="Kennedy M."/>
            <person name="Barry K."/>
            <person name="Grigoriev I.V."/>
            <person name="Miller A.N."/>
            <person name="O'Donnell K."/>
            <person name="Stajich J.E."/>
            <person name="Bonito G."/>
        </authorList>
    </citation>
    <scope>NUCLEOTIDE SEQUENCE</scope>
    <source>
        <strain evidence="2">CK1249</strain>
    </source>
</reference>
<evidence type="ECO:0000313" key="3">
    <source>
        <dbReference type="Proteomes" id="UP000738359"/>
    </source>
</evidence>